<protein>
    <submittedName>
        <fullName evidence="1">Uncharacterized protein</fullName>
    </submittedName>
</protein>
<dbReference type="Proteomes" id="UP000198878">
    <property type="component" value="Unassembled WGS sequence"/>
</dbReference>
<gene>
    <name evidence="1" type="ORF">SAMN05421837_1161</name>
</gene>
<evidence type="ECO:0000313" key="2">
    <source>
        <dbReference type="Proteomes" id="UP000198878"/>
    </source>
</evidence>
<organism evidence="1 2">
    <name type="scientific">Amycolatopsis pretoriensis</name>
    <dbReference type="NCBI Taxonomy" id="218821"/>
    <lineage>
        <taxon>Bacteria</taxon>
        <taxon>Bacillati</taxon>
        <taxon>Actinomycetota</taxon>
        <taxon>Actinomycetes</taxon>
        <taxon>Pseudonocardiales</taxon>
        <taxon>Pseudonocardiaceae</taxon>
        <taxon>Amycolatopsis</taxon>
    </lineage>
</organism>
<feature type="non-terminal residue" evidence="1">
    <location>
        <position position="78"/>
    </location>
</feature>
<dbReference type="EMBL" id="FNUJ01000016">
    <property type="protein sequence ID" value="SEF37825.1"/>
    <property type="molecule type" value="Genomic_DNA"/>
</dbReference>
<sequence>MWGIWICCGSWLTGRWGSRGVLRAEAGLGEPGPVEVGWAGRSLLRRGGLSCPVWVVGFPEPSRAEPSRAEPSRAEPSR</sequence>
<accession>A0A1H5RHG7</accession>
<reference evidence="2" key="1">
    <citation type="submission" date="2016-10" db="EMBL/GenBank/DDBJ databases">
        <authorList>
            <person name="Varghese N."/>
            <person name="Submissions S."/>
        </authorList>
    </citation>
    <scope>NUCLEOTIDE SEQUENCE [LARGE SCALE GENOMIC DNA]</scope>
    <source>
        <strain evidence="2">DSM 44654</strain>
    </source>
</reference>
<dbReference type="STRING" id="218821.SAMN05421837_1161"/>
<keyword evidence="2" id="KW-1185">Reference proteome</keyword>
<evidence type="ECO:0000313" key="1">
    <source>
        <dbReference type="EMBL" id="SEF37825.1"/>
    </source>
</evidence>
<proteinExistence type="predicted"/>
<name>A0A1H5RHG7_9PSEU</name>
<dbReference type="AlphaFoldDB" id="A0A1H5RHG7"/>